<reference evidence="1 2" key="1">
    <citation type="journal article" date="2012" name="Genome Biol.">
        <title>Genome and low-iron response of an oceanic diatom adapted to chronic iron limitation.</title>
        <authorList>
            <person name="Lommer M."/>
            <person name="Specht M."/>
            <person name="Roy A.S."/>
            <person name="Kraemer L."/>
            <person name="Andreson R."/>
            <person name="Gutowska M.A."/>
            <person name="Wolf J."/>
            <person name="Bergner S.V."/>
            <person name="Schilhabel M.B."/>
            <person name="Klostermeier U.C."/>
            <person name="Beiko R.G."/>
            <person name="Rosenstiel P."/>
            <person name="Hippler M."/>
            <person name="Laroche J."/>
        </authorList>
    </citation>
    <scope>NUCLEOTIDE SEQUENCE [LARGE SCALE GENOMIC DNA]</scope>
    <source>
        <strain evidence="1 2">CCMP1005</strain>
    </source>
</reference>
<protein>
    <submittedName>
        <fullName evidence="1">Uncharacterized protein</fullName>
    </submittedName>
</protein>
<gene>
    <name evidence="1" type="ORF">THAOC_26928</name>
</gene>
<keyword evidence="2" id="KW-1185">Reference proteome</keyword>
<dbReference type="EMBL" id="AGNL01037453">
    <property type="protein sequence ID" value="EJK53604.1"/>
    <property type="molecule type" value="Genomic_DNA"/>
</dbReference>
<name>K0RMX5_THAOC</name>
<evidence type="ECO:0000313" key="1">
    <source>
        <dbReference type="EMBL" id="EJK53604.1"/>
    </source>
</evidence>
<dbReference type="AlphaFoldDB" id="K0RMX5"/>
<dbReference type="Proteomes" id="UP000266841">
    <property type="component" value="Unassembled WGS sequence"/>
</dbReference>
<organism evidence="1 2">
    <name type="scientific">Thalassiosira oceanica</name>
    <name type="common">Marine diatom</name>
    <dbReference type="NCBI Taxonomy" id="159749"/>
    <lineage>
        <taxon>Eukaryota</taxon>
        <taxon>Sar</taxon>
        <taxon>Stramenopiles</taxon>
        <taxon>Ochrophyta</taxon>
        <taxon>Bacillariophyta</taxon>
        <taxon>Coscinodiscophyceae</taxon>
        <taxon>Thalassiosirophycidae</taxon>
        <taxon>Thalassiosirales</taxon>
        <taxon>Thalassiosiraceae</taxon>
        <taxon>Thalassiosira</taxon>
    </lineage>
</organism>
<proteinExistence type="predicted"/>
<evidence type="ECO:0000313" key="2">
    <source>
        <dbReference type="Proteomes" id="UP000266841"/>
    </source>
</evidence>
<feature type="non-terminal residue" evidence="1">
    <location>
        <position position="1"/>
    </location>
</feature>
<accession>K0RMX5</accession>
<sequence length="86" mass="9822">AVNSTTEPTAPEEALGQMGSALPRLIVAMARCPDDATIYFTKFDIQDGFWRMINELGKEYNFAFVMPTRDDDAQLVRSLPYYLRRN</sequence>
<dbReference type="OrthoDB" id="47509at2759"/>
<comment type="caution">
    <text evidence="1">The sequence shown here is derived from an EMBL/GenBank/DDBJ whole genome shotgun (WGS) entry which is preliminary data.</text>
</comment>